<evidence type="ECO:0000256" key="10">
    <source>
        <dbReference type="ARBA" id="ARBA00048798"/>
    </source>
</evidence>
<dbReference type="InterPro" id="IPR001544">
    <property type="entry name" value="Aminotrans_IV"/>
</dbReference>
<keyword evidence="8" id="KW-0028">Amino-acid biosynthesis</keyword>
<protein>
    <recommendedName>
        <fullName evidence="7">Probable branched-chain-amino-acid aminotransferase</fullName>
        <ecNumber evidence="6">2.6.1.42</ecNumber>
    </recommendedName>
</protein>
<dbReference type="InterPro" id="IPR043132">
    <property type="entry name" value="BCAT-like_C"/>
</dbReference>
<evidence type="ECO:0000256" key="9">
    <source>
        <dbReference type="ARBA" id="ARBA00048212"/>
    </source>
</evidence>
<evidence type="ECO:0000256" key="4">
    <source>
        <dbReference type="ARBA" id="ARBA00005072"/>
    </source>
</evidence>
<dbReference type="PANTHER" id="PTHR42743:SF11">
    <property type="entry name" value="AMINODEOXYCHORISMATE LYASE"/>
    <property type="match status" value="1"/>
</dbReference>
<keyword evidence="12" id="KW-0808">Transferase</keyword>
<proteinExistence type="inferred from homology"/>
<comment type="pathway">
    <text evidence="2">Amino-acid biosynthesis; L-isoleucine biosynthesis; L-isoleucine from 2-oxobutanoate: step 4/4.</text>
</comment>
<evidence type="ECO:0000256" key="5">
    <source>
        <dbReference type="ARBA" id="ARBA00009320"/>
    </source>
</evidence>
<name>A0ABQ0QGH2_9PROT</name>
<gene>
    <name evidence="12" type="ORF">AA106556_0271</name>
</gene>
<dbReference type="EMBL" id="BAQB01000002">
    <property type="protein sequence ID" value="GBR43973.1"/>
    <property type="molecule type" value="Genomic_DNA"/>
</dbReference>
<accession>A0ABQ0QGH2</accession>
<comment type="function">
    <text evidence="1">Acts on leucine, isoleucine and valine.</text>
</comment>
<dbReference type="PANTHER" id="PTHR42743">
    <property type="entry name" value="AMINO-ACID AMINOTRANSFERASE"/>
    <property type="match status" value="1"/>
</dbReference>
<dbReference type="InterPro" id="IPR036038">
    <property type="entry name" value="Aminotransferase-like"/>
</dbReference>
<dbReference type="Gene3D" id="3.30.470.10">
    <property type="match status" value="1"/>
</dbReference>
<comment type="caution">
    <text evidence="12">The sequence shown here is derived from an EMBL/GenBank/DDBJ whole genome shotgun (WGS) entry which is preliminary data.</text>
</comment>
<dbReference type="SUPFAM" id="SSF56752">
    <property type="entry name" value="D-aminoacid aminotransferase-like PLP-dependent enzymes"/>
    <property type="match status" value="1"/>
</dbReference>
<dbReference type="InterPro" id="IPR043131">
    <property type="entry name" value="BCAT-like_N"/>
</dbReference>
<dbReference type="EC" id="2.6.1.42" evidence="6"/>
<evidence type="ECO:0000256" key="2">
    <source>
        <dbReference type="ARBA" id="ARBA00004824"/>
    </source>
</evidence>
<evidence type="ECO:0000256" key="8">
    <source>
        <dbReference type="ARBA" id="ARBA00023304"/>
    </source>
</evidence>
<comment type="pathway">
    <text evidence="4">Amino-acid biosynthesis; L-leucine biosynthesis; L-leucine from 3-methyl-2-oxobutanoate: step 4/4.</text>
</comment>
<comment type="similarity">
    <text evidence="5">Belongs to the class-IV pyridoxal-phosphate-dependent aminotransferase family.</text>
</comment>
<evidence type="ECO:0000313" key="13">
    <source>
        <dbReference type="Proteomes" id="UP001062443"/>
    </source>
</evidence>
<keyword evidence="8" id="KW-0100">Branched-chain amino acid biosynthesis</keyword>
<organism evidence="12 13">
    <name type="scientific">Neokomagataea tanensis NBRC 106556</name>
    <dbReference type="NCBI Taxonomy" id="1223519"/>
    <lineage>
        <taxon>Bacteria</taxon>
        <taxon>Pseudomonadati</taxon>
        <taxon>Pseudomonadota</taxon>
        <taxon>Alphaproteobacteria</taxon>
        <taxon>Acetobacterales</taxon>
        <taxon>Acetobacteraceae</taxon>
        <taxon>Neokomagataea</taxon>
    </lineage>
</organism>
<evidence type="ECO:0000256" key="7">
    <source>
        <dbReference type="ARBA" id="ARBA00014472"/>
    </source>
</evidence>
<dbReference type="Gene3D" id="3.20.10.10">
    <property type="entry name" value="D-amino Acid Aminotransferase, subunit A, domain 2"/>
    <property type="match status" value="1"/>
</dbReference>
<keyword evidence="12" id="KW-0032">Aminotransferase</keyword>
<evidence type="ECO:0000256" key="11">
    <source>
        <dbReference type="ARBA" id="ARBA00049229"/>
    </source>
</evidence>
<dbReference type="Proteomes" id="UP001062443">
    <property type="component" value="Unassembled WGS sequence"/>
</dbReference>
<evidence type="ECO:0000256" key="3">
    <source>
        <dbReference type="ARBA" id="ARBA00004931"/>
    </source>
</evidence>
<evidence type="ECO:0000256" key="1">
    <source>
        <dbReference type="ARBA" id="ARBA00003109"/>
    </source>
</evidence>
<comment type="pathway">
    <text evidence="3">Amino-acid biosynthesis; L-valine biosynthesis; L-valine from pyruvate: step 4/4.</text>
</comment>
<comment type="catalytic activity">
    <reaction evidence="10">
        <text>L-isoleucine + 2-oxoglutarate = (S)-3-methyl-2-oxopentanoate + L-glutamate</text>
        <dbReference type="Rhea" id="RHEA:24801"/>
        <dbReference type="ChEBI" id="CHEBI:16810"/>
        <dbReference type="ChEBI" id="CHEBI:29985"/>
        <dbReference type="ChEBI" id="CHEBI:35146"/>
        <dbReference type="ChEBI" id="CHEBI:58045"/>
        <dbReference type="EC" id="2.6.1.42"/>
    </reaction>
</comment>
<evidence type="ECO:0000313" key="12">
    <source>
        <dbReference type="EMBL" id="GBR43973.1"/>
    </source>
</evidence>
<keyword evidence="13" id="KW-1185">Reference proteome</keyword>
<dbReference type="RefSeq" id="WP_068173317.1">
    <property type="nucleotide sequence ID" value="NZ_BAQB01000002.1"/>
</dbReference>
<comment type="catalytic activity">
    <reaction evidence="9">
        <text>L-valine + 2-oxoglutarate = 3-methyl-2-oxobutanoate + L-glutamate</text>
        <dbReference type="Rhea" id="RHEA:24813"/>
        <dbReference type="ChEBI" id="CHEBI:11851"/>
        <dbReference type="ChEBI" id="CHEBI:16810"/>
        <dbReference type="ChEBI" id="CHEBI:29985"/>
        <dbReference type="ChEBI" id="CHEBI:57762"/>
        <dbReference type="EC" id="2.6.1.42"/>
    </reaction>
</comment>
<sequence length="281" mass="31406">MSIIFLNGHYVHEKDARISPFDRGFTFGEGIYEVCIAINGKFVDALEHLARLERSLKECGIDTPPERDELSNIMSELLQKNDITTGLVYLQITPGASPRNFTIRPEGRPTLLMLAQGVDFKRSPAFLDGIHVQMRQDIRWLRRDIKTTMLMPQVMAKRDALSNGVSDTLYYDEYGITEGASSNVFLVDANGTLITRALSNHLLAGCTRARILDLAQNIGLTVEDRPIQLTEFVTAAECFVTSATYLIAPILTVDGVIIKDGKAGPITRLLQNKYCDYIEYN</sequence>
<dbReference type="InterPro" id="IPR050571">
    <property type="entry name" value="Class-IV_PLP-Dep_Aminotrnsfr"/>
</dbReference>
<comment type="catalytic activity">
    <reaction evidence="11">
        <text>L-leucine + 2-oxoglutarate = 4-methyl-2-oxopentanoate + L-glutamate</text>
        <dbReference type="Rhea" id="RHEA:18321"/>
        <dbReference type="ChEBI" id="CHEBI:16810"/>
        <dbReference type="ChEBI" id="CHEBI:17865"/>
        <dbReference type="ChEBI" id="CHEBI:29985"/>
        <dbReference type="ChEBI" id="CHEBI:57427"/>
        <dbReference type="EC" id="2.6.1.42"/>
    </reaction>
</comment>
<dbReference type="Pfam" id="PF01063">
    <property type="entry name" value="Aminotran_4"/>
    <property type="match status" value="1"/>
</dbReference>
<reference evidence="12" key="1">
    <citation type="submission" date="2013-04" db="EMBL/GenBank/DDBJ databases">
        <title>The genome sequencing project of 58 acetic acid bacteria.</title>
        <authorList>
            <person name="Okamoto-Kainuma A."/>
            <person name="Ishikawa M."/>
            <person name="Umino S."/>
            <person name="Koizumi Y."/>
            <person name="Shiwa Y."/>
            <person name="Yoshikawa H."/>
            <person name="Matsutani M."/>
            <person name="Matsushita K."/>
        </authorList>
    </citation>
    <scope>NUCLEOTIDE SEQUENCE</scope>
    <source>
        <strain evidence="12">NBRC 106556</strain>
    </source>
</reference>
<evidence type="ECO:0000256" key="6">
    <source>
        <dbReference type="ARBA" id="ARBA00013053"/>
    </source>
</evidence>
<dbReference type="GO" id="GO:0008483">
    <property type="term" value="F:transaminase activity"/>
    <property type="evidence" value="ECO:0007669"/>
    <property type="project" value="UniProtKB-KW"/>
</dbReference>